<proteinExistence type="predicted"/>
<name>A0A9W4J3E9_9EURO</name>
<sequence length="142" mass="17122">MIFLRDMKDSPPSDIWYFFTLAQLQNITILTSQGLLIQGAKEHSLPTPYQERLLSQPTFVRPIGYRCNAGKWLFDIFWQRVSRYIEMGVHYFKNEDANVPRWFLIIFDCLLWTMWLYHDYFHSVIWGRGDGLRTRSFNRFTL</sequence>
<gene>
    <name evidence="1" type="ORF">PSALAMII_LOCUS4534</name>
</gene>
<accession>A0A9W4J3E9</accession>
<comment type="caution">
    <text evidence="1">The sequence shown here is derived from an EMBL/GenBank/DDBJ whole genome shotgun (WGS) entry which is preliminary data.</text>
</comment>
<dbReference type="OrthoDB" id="5296287at2759"/>
<organism evidence="1 2">
    <name type="scientific">Penicillium salamii</name>
    <dbReference type="NCBI Taxonomy" id="1612424"/>
    <lineage>
        <taxon>Eukaryota</taxon>
        <taxon>Fungi</taxon>
        <taxon>Dikarya</taxon>
        <taxon>Ascomycota</taxon>
        <taxon>Pezizomycotina</taxon>
        <taxon>Eurotiomycetes</taxon>
        <taxon>Eurotiomycetidae</taxon>
        <taxon>Eurotiales</taxon>
        <taxon>Aspergillaceae</taxon>
        <taxon>Penicillium</taxon>
    </lineage>
</organism>
<protein>
    <submittedName>
        <fullName evidence="1">Uncharacterized protein</fullName>
    </submittedName>
</protein>
<evidence type="ECO:0000313" key="2">
    <source>
        <dbReference type="Proteomes" id="UP001152592"/>
    </source>
</evidence>
<reference evidence="1" key="1">
    <citation type="submission" date="2021-07" db="EMBL/GenBank/DDBJ databases">
        <authorList>
            <person name="Branca A.L. A."/>
        </authorList>
    </citation>
    <scope>NUCLEOTIDE SEQUENCE</scope>
</reference>
<dbReference type="Proteomes" id="UP001152592">
    <property type="component" value="Unassembled WGS sequence"/>
</dbReference>
<evidence type="ECO:0000313" key="1">
    <source>
        <dbReference type="EMBL" id="CAG8369928.1"/>
    </source>
</evidence>
<dbReference type="AlphaFoldDB" id="A0A9W4J3E9"/>
<dbReference type="EMBL" id="CAJVPD010000222">
    <property type="protein sequence ID" value="CAG8369928.1"/>
    <property type="molecule type" value="Genomic_DNA"/>
</dbReference>